<name>A0AAD4KV04_9EURO</name>
<organism evidence="1 2">
    <name type="scientific">Talaromyces proteolyticus</name>
    <dbReference type="NCBI Taxonomy" id="1131652"/>
    <lineage>
        <taxon>Eukaryota</taxon>
        <taxon>Fungi</taxon>
        <taxon>Dikarya</taxon>
        <taxon>Ascomycota</taxon>
        <taxon>Pezizomycotina</taxon>
        <taxon>Eurotiomycetes</taxon>
        <taxon>Eurotiomycetidae</taxon>
        <taxon>Eurotiales</taxon>
        <taxon>Trichocomaceae</taxon>
        <taxon>Talaromyces</taxon>
        <taxon>Talaromyces sect. Bacilispori</taxon>
    </lineage>
</organism>
<keyword evidence="2" id="KW-1185">Reference proteome</keyword>
<evidence type="ECO:0000313" key="1">
    <source>
        <dbReference type="EMBL" id="KAH8697341.1"/>
    </source>
</evidence>
<proteinExistence type="predicted"/>
<protein>
    <submittedName>
        <fullName evidence="1">Uncharacterized protein</fullName>
    </submittedName>
</protein>
<reference evidence="1" key="1">
    <citation type="submission" date="2021-12" db="EMBL/GenBank/DDBJ databases">
        <title>Convergent genome expansion in fungi linked to evolution of root-endophyte symbiosis.</title>
        <authorList>
            <consortium name="DOE Joint Genome Institute"/>
            <person name="Ke Y.-H."/>
            <person name="Bonito G."/>
            <person name="Liao H.-L."/>
            <person name="Looney B."/>
            <person name="Rojas-Flechas A."/>
            <person name="Nash J."/>
            <person name="Hameed K."/>
            <person name="Schadt C."/>
            <person name="Martin F."/>
            <person name="Crous P.W."/>
            <person name="Miettinen O."/>
            <person name="Magnuson J.K."/>
            <person name="Labbe J."/>
            <person name="Jacobson D."/>
            <person name="Doktycz M.J."/>
            <person name="Veneault-Fourrey C."/>
            <person name="Kuo A."/>
            <person name="Mondo S."/>
            <person name="Calhoun S."/>
            <person name="Riley R."/>
            <person name="Ohm R."/>
            <person name="LaButti K."/>
            <person name="Andreopoulos B."/>
            <person name="Pangilinan J."/>
            <person name="Nolan M."/>
            <person name="Tritt A."/>
            <person name="Clum A."/>
            <person name="Lipzen A."/>
            <person name="Daum C."/>
            <person name="Barry K."/>
            <person name="Grigoriev I.V."/>
            <person name="Vilgalys R."/>
        </authorList>
    </citation>
    <scope>NUCLEOTIDE SEQUENCE</scope>
    <source>
        <strain evidence="1">PMI_201</strain>
    </source>
</reference>
<evidence type="ECO:0000313" key="2">
    <source>
        <dbReference type="Proteomes" id="UP001201262"/>
    </source>
</evidence>
<dbReference type="AlphaFoldDB" id="A0AAD4KV04"/>
<dbReference type="InterPro" id="IPR029058">
    <property type="entry name" value="AB_hydrolase_fold"/>
</dbReference>
<comment type="caution">
    <text evidence="1">The sequence shown here is derived from an EMBL/GenBank/DDBJ whole genome shotgun (WGS) entry which is preliminary data.</text>
</comment>
<sequence>MIIGGQEYEGNLFSLFQSNVTTSDKLATYISSIFYPTASVETIQTPVKTCSSSASDSSPYHTGFFNELNPGFKLLASVVGDLLFTLTWRTFLQSALAAHPCMPAWSYLSSYDYGTPVLGTLDSSDMMQVFNGILPNYAAKSM</sequence>
<dbReference type="Proteomes" id="UP001201262">
    <property type="component" value="Unassembled WGS sequence"/>
</dbReference>
<dbReference type="RefSeq" id="XP_046072042.1">
    <property type="nucleotide sequence ID" value="XM_046214042.1"/>
</dbReference>
<dbReference type="SUPFAM" id="SSF53474">
    <property type="entry name" value="alpha/beta-Hydrolases"/>
    <property type="match status" value="1"/>
</dbReference>
<accession>A0AAD4KV04</accession>
<dbReference type="EMBL" id="JAJTJA010000006">
    <property type="protein sequence ID" value="KAH8697341.1"/>
    <property type="molecule type" value="Genomic_DNA"/>
</dbReference>
<gene>
    <name evidence="1" type="ORF">BGW36DRAFT_359138</name>
</gene>
<dbReference type="Gene3D" id="3.40.50.1820">
    <property type="entry name" value="alpha/beta hydrolase"/>
    <property type="match status" value="1"/>
</dbReference>
<dbReference type="GeneID" id="70244329"/>